<dbReference type="InterPro" id="IPR036736">
    <property type="entry name" value="ACP-like_sf"/>
</dbReference>
<proteinExistence type="predicted"/>
<dbReference type="Pfam" id="PF00550">
    <property type="entry name" value="PP-binding"/>
    <property type="match status" value="1"/>
</dbReference>
<sequence length="91" mass="10517">MTRQEILQVIHYILQDQLELPSMKAFHEDARLNEDLYMDSIMILQLILHLEVDMGFDIPDEMLVPKDFRTVGSLADFLERKQEPAAAEGSV</sequence>
<dbReference type="PROSITE" id="PS50075">
    <property type="entry name" value="CARRIER"/>
    <property type="match status" value="1"/>
</dbReference>
<reference evidence="2" key="1">
    <citation type="submission" date="2022-10" db="EMBL/GenBank/DDBJ databases">
        <title>Mechanism of multi-heavy metal repair in Cytobacillus Firmus M7.</title>
        <authorList>
            <person name="Li X."/>
            <person name="Yu C."/>
        </authorList>
    </citation>
    <scope>NUCLEOTIDE SEQUENCE</scope>
    <source>
        <strain evidence="2">M7</strain>
    </source>
</reference>
<protein>
    <submittedName>
        <fullName evidence="2">Petrobactin biosynthesis protein AsbD</fullName>
    </submittedName>
</protein>
<dbReference type="RefSeq" id="WP_263600060.1">
    <property type="nucleotide sequence ID" value="NZ_CP107027.1"/>
</dbReference>
<name>A0AA46P4W8_CYTFI</name>
<dbReference type="Gene3D" id="1.10.1200.10">
    <property type="entry name" value="ACP-like"/>
    <property type="match status" value="1"/>
</dbReference>
<accession>A0AA46P4W8</accession>
<dbReference type="SUPFAM" id="SSF47336">
    <property type="entry name" value="ACP-like"/>
    <property type="match status" value="1"/>
</dbReference>
<evidence type="ECO:0000313" key="2">
    <source>
        <dbReference type="EMBL" id="UYG97667.1"/>
    </source>
</evidence>
<dbReference type="Proteomes" id="UP001163104">
    <property type="component" value="Chromosome"/>
</dbReference>
<gene>
    <name evidence="2" type="primary">asbD</name>
    <name evidence="2" type="ORF">OD459_11975</name>
</gene>
<evidence type="ECO:0000313" key="3">
    <source>
        <dbReference type="Proteomes" id="UP001163104"/>
    </source>
</evidence>
<dbReference type="InterPro" id="IPR009081">
    <property type="entry name" value="PP-bd_ACP"/>
</dbReference>
<feature type="domain" description="Carrier" evidence="1">
    <location>
        <begin position="4"/>
        <end position="82"/>
    </location>
</feature>
<dbReference type="AlphaFoldDB" id="A0AA46P4W8"/>
<dbReference type="NCBIfam" id="NF005798">
    <property type="entry name" value="PRK07639.1"/>
    <property type="match status" value="1"/>
</dbReference>
<dbReference type="EMBL" id="CP107027">
    <property type="protein sequence ID" value="UYG97667.1"/>
    <property type="molecule type" value="Genomic_DNA"/>
</dbReference>
<organism evidence="2 3">
    <name type="scientific">Cytobacillus firmus</name>
    <name type="common">Bacillus firmus</name>
    <dbReference type="NCBI Taxonomy" id="1399"/>
    <lineage>
        <taxon>Bacteria</taxon>
        <taxon>Bacillati</taxon>
        <taxon>Bacillota</taxon>
        <taxon>Bacilli</taxon>
        <taxon>Bacillales</taxon>
        <taxon>Bacillaceae</taxon>
        <taxon>Cytobacillus</taxon>
    </lineage>
</organism>
<evidence type="ECO:0000259" key="1">
    <source>
        <dbReference type="PROSITE" id="PS50075"/>
    </source>
</evidence>